<evidence type="ECO:0000256" key="6">
    <source>
        <dbReference type="ARBA" id="ARBA00022729"/>
    </source>
</evidence>
<keyword evidence="4" id="KW-0202">Cytokine</keyword>
<dbReference type="OrthoDB" id="9892424at2759"/>
<dbReference type="FunFam" id="2.40.50.40:FF:000002">
    <property type="entry name" value="C-C motif chemokine"/>
    <property type="match status" value="1"/>
</dbReference>
<sequence length="87" mass="9961">MLSARTILLLTMVLTFSLHHTTAHFTPTECCFRYAQKPIQHMKSFYETSRDCSMPAVVIVTATGAEICCNPKKSWVKRAVKTLRRKK</sequence>
<evidence type="ECO:0000256" key="8">
    <source>
        <dbReference type="SAM" id="SignalP"/>
    </source>
</evidence>
<comment type="similarity">
    <text evidence="2">Belongs to the intercrine beta (chemokine CC) family.</text>
</comment>
<dbReference type="SMART" id="SM00199">
    <property type="entry name" value="SCY"/>
    <property type="match status" value="1"/>
</dbReference>
<feature type="non-terminal residue" evidence="10">
    <location>
        <position position="87"/>
    </location>
</feature>
<keyword evidence="5" id="KW-0964">Secreted</keyword>
<dbReference type="AlphaFoldDB" id="A0A7L4H5Q1"/>
<dbReference type="InterPro" id="IPR001811">
    <property type="entry name" value="Chemokine_IL8-like_dom"/>
</dbReference>
<dbReference type="CDD" id="cd00272">
    <property type="entry name" value="Chemokine_CC"/>
    <property type="match status" value="1"/>
</dbReference>
<evidence type="ECO:0000313" key="10">
    <source>
        <dbReference type="EMBL" id="NXX20461.1"/>
    </source>
</evidence>
<dbReference type="PANTHER" id="PTHR12015:SF111">
    <property type="entry name" value="C-C MOTIF CHEMOKINE 17"/>
    <property type="match status" value="1"/>
</dbReference>
<organism evidence="10 11">
    <name type="scientific">Podargus strigoides</name>
    <name type="common">Tawny frogmouth</name>
    <name type="synonym">Caprimulgus strigoides</name>
    <dbReference type="NCBI Taxonomy" id="8905"/>
    <lineage>
        <taxon>Eukaryota</taxon>
        <taxon>Metazoa</taxon>
        <taxon>Chordata</taxon>
        <taxon>Craniata</taxon>
        <taxon>Vertebrata</taxon>
        <taxon>Euteleostomi</taxon>
        <taxon>Archelosauria</taxon>
        <taxon>Archosauria</taxon>
        <taxon>Dinosauria</taxon>
        <taxon>Saurischia</taxon>
        <taxon>Theropoda</taxon>
        <taxon>Coelurosauria</taxon>
        <taxon>Aves</taxon>
        <taxon>Neognathae</taxon>
        <taxon>Neoaves</taxon>
        <taxon>Strisores</taxon>
        <taxon>Caprimulgiformes</taxon>
        <taxon>Podargidae</taxon>
        <taxon>Podargus</taxon>
    </lineage>
</organism>
<dbReference type="Pfam" id="PF00048">
    <property type="entry name" value="IL8"/>
    <property type="match status" value="1"/>
</dbReference>
<evidence type="ECO:0000256" key="4">
    <source>
        <dbReference type="ARBA" id="ARBA00022514"/>
    </source>
</evidence>
<dbReference type="SUPFAM" id="SSF54117">
    <property type="entry name" value="Interleukin 8-like chemokines"/>
    <property type="match status" value="1"/>
</dbReference>
<comment type="subcellular location">
    <subcellularLocation>
        <location evidence="1">Secreted</location>
    </subcellularLocation>
</comment>
<feature type="chain" id="PRO_5029902454" evidence="8">
    <location>
        <begin position="24"/>
        <end position="87"/>
    </location>
</feature>
<keyword evidence="3" id="KW-0145">Chemotaxis</keyword>
<protein>
    <submittedName>
        <fullName evidence="10">CCL3 protein</fullName>
    </submittedName>
</protein>
<comment type="caution">
    <text evidence="10">The sequence shown here is derived from an EMBL/GenBank/DDBJ whole genome shotgun (WGS) entry which is preliminary data.</text>
</comment>
<keyword evidence="6 8" id="KW-0732">Signal</keyword>
<name>A0A7L4H5Q1_PODST</name>
<dbReference type="GO" id="GO:0008009">
    <property type="term" value="F:chemokine activity"/>
    <property type="evidence" value="ECO:0007669"/>
    <property type="project" value="InterPro"/>
</dbReference>
<gene>
    <name evidence="10" type="primary">Ccl3_1</name>
    <name evidence="10" type="ORF">PODSTR_R14946</name>
</gene>
<reference evidence="10 11" key="1">
    <citation type="submission" date="2020-02" db="EMBL/GenBank/DDBJ databases">
        <title>Bird 10,000 Genomes (B10K) Project - Family phase.</title>
        <authorList>
            <person name="Zhang G."/>
        </authorList>
    </citation>
    <scope>NUCLEOTIDE SEQUENCE [LARGE SCALE GENOMIC DNA]</scope>
    <source>
        <strain evidence="10">B10K-DU-001-40</strain>
        <tissue evidence="10">Muscle</tissue>
    </source>
</reference>
<dbReference type="GO" id="GO:0006954">
    <property type="term" value="P:inflammatory response"/>
    <property type="evidence" value="ECO:0007669"/>
    <property type="project" value="UniProtKB-KW"/>
</dbReference>
<keyword evidence="7" id="KW-0395">Inflammatory response</keyword>
<evidence type="ECO:0000256" key="5">
    <source>
        <dbReference type="ARBA" id="ARBA00022525"/>
    </source>
</evidence>
<dbReference type="PANTHER" id="PTHR12015">
    <property type="entry name" value="SMALL INDUCIBLE CYTOKINE A"/>
    <property type="match status" value="1"/>
</dbReference>
<dbReference type="GO" id="GO:0005615">
    <property type="term" value="C:extracellular space"/>
    <property type="evidence" value="ECO:0007669"/>
    <property type="project" value="UniProtKB-KW"/>
</dbReference>
<evidence type="ECO:0000256" key="1">
    <source>
        <dbReference type="ARBA" id="ARBA00004613"/>
    </source>
</evidence>
<evidence type="ECO:0000256" key="3">
    <source>
        <dbReference type="ARBA" id="ARBA00022500"/>
    </source>
</evidence>
<dbReference type="GO" id="GO:0006955">
    <property type="term" value="P:immune response"/>
    <property type="evidence" value="ECO:0007669"/>
    <property type="project" value="InterPro"/>
</dbReference>
<evidence type="ECO:0000256" key="2">
    <source>
        <dbReference type="ARBA" id="ARBA00010868"/>
    </source>
</evidence>
<accession>A0A7L4H5Q1</accession>
<dbReference type="InterPro" id="IPR039809">
    <property type="entry name" value="Chemokine_b/g/d"/>
</dbReference>
<feature type="domain" description="Chemokine interleukin-8-like" evidence="9">
    <location>
        <begin position="27"/>
        <end position="83"/>
    </location>
</feature>
<dbReference type="Gene3D" id="2.40.50.40">
    <property type="match status" value="1"/>
</dbReference>
<evidence type="ECO:0000259" key="9">
    <source>
        <dbReference type="SMART" id="SM00199"/>
    </source>
</evidence>
<dbReference type="EMBL" id="VZTK01023479">
    <property type="protein sequence ID" value="NXX20461.1"/>
    <property type="molecule type" value="Genomic_DNA"/>
</dbReference>
<evidence type="ECO:0000256" key="7">
    <source>
        <dbReference type="ARBA" id="ARBA00023198"/>
    </source>
</evidence>
<dbReference type="Proteomes" id="UP000584326">
    <property type="component" value="Unassembled WGS sequence"/>
</dbReference>
<keyword evidence="11" id="KW-1185">Reference proteome</keyword>
<feature type="non-terminal residue" evidence="10">
    <location>
        <position position="1"/>
    </location>
</feature>
<feature type="signal peptide" evidence="8">
    <location>
        <begin position="1"/>
        <end position="23"/>
    </location>
</feature>
<evidence type="ECO:0000313" key="11">
    <source>
        <dbReference type="Proteomes" id="UP000584326"/>
    </source>
</evidence>
<dbReference type="InterPro" id="IPR036048">
    <property type="entry name" value="Interleukin_8-like_sf"/>
</dbReference>
<proteinExistence type="inferred from homology"/>